<evidence type="ECO:0000256" key="10">
    <source>
        <dbReference type="ARBA" id="ARBA00022840"/>
    </source>
</evidence>
<feature type="domain" description="HAMP" evidence="16">
    <location>
        <begin position="188"/>
        <end position="241"/>
    </location>
</feature>
<evidence type="ECO:0000256" key="9">
    <source>
        <dbReference type="ARBA" id="ARBA00022777"/>
    </source>
</evidence>
<keyword evidence="11 14" id="KW-1133">Transmembrane helix</keyword>
<dbReference type="PANTHER" id="PTHR45528">
    <property type="entry name" value="SENSOR HISTIDINE KINASE CPXA"/>
    <property type="match status" value="1"/>
</dbReference>
<dbReference type="InterPro" id="IPR050398">
    <property type="entry name" value="HssS/ArlS-like"/>
</dbReference>
<dbReference type="SUPFAM" id="SSF47384">
    <property type="entry name" value="Homodimeric domain of signal transducing histidine kinase"/>
    <property type="match status" value="1"/>
</dbReference>
<dbReference type="InterPro" id="IPR003660">
    <property type="entry name" value="HAMP_dom"/>
</dbReference>
<name>A0ABM9AAR9_9VIBR</name>
<keyword evidence="8" id="KW-0547">Nucleotide-binding</keyword>
<dbReference type="InterPro" id="IPR038515">
    <property type="entry name" value="CpxA_peri_sf"/>
</dbReference>
<evidence type="ECO:0000256" key="3">
    <source>
        <dbReference type="ARBA" id="ARBA00012438"/>
    </source>
</evidence>
<keyword evidence="12" id="KW-0902">Two-component regulatory system</keyword>
<evidence type="ECO:0000256" key="13">
    <source>
        <dbReference type="ARBA" id="ARBA00023136"/>
    </source>
</evidence>
<dbReference type="InterPro" id="IPR004358">
    <property type="entry name" value="Sig_transdc_His_kin-like_C"/>
</dbReference>
<dbReference type="PROSITE" id="PS50109">
    <property type="entry name" value="HIS_KIN"/>
    <property type="match status" value="1"/>
</dbReference>
<dbReference type="Gene3D" id="3.30.565.10">
    <property type="entry name" value="Histidine kinase-like ATPase, C-terminal domain"/>
    <property type="match status" value="1"/>
</dbReference>
<sequence length="458" mass="51957">MRFPKITSLYGRIFAIFWFTMLMVLVAVLYLSHLDPRKQRDIPPSQMIKYERIRDYIESKYQQEPDLQKIIRDFNRQARPQKSNRPSLFLADLSGNILTGKARKANHFRELRNFVTGYSGTTPKQRLYGHYLIAGPLTINLADQDLLLFFGTRWNQPPPFLLQLFDKPLQLLLAVMAVSTPLLLWLAWALSQPARKLERAAQRVAKGEFVVDHDLETGTTEFQQTGKSFNQMVEAVNQMLSGQQRLLSDISHELRSPLTRLRMANALATRKLGESSELSRVDTEAQRLEQMIGELLELSRMQANSHLERETQPISSLWEEILKDGQFEAEQMGKALKYSDIPNVTVSGNPKLLMSAVENIIRNAIYYGKDRVEVQIYTSKDKLYISVSDNGSGVPDSELQDIFRPFYRVSTARDRNSGGAGLGLAITESAIRQHNGSITASRSDLGGLNVLIQLPLNS</sequence>
<evidence type="ECO:0000256" key="7">
    <source>
        <dbReference type="ARBA" id="ARBA00022692"/>
    </source>
</evidence>
<dbReference type="SMART" id="SM00387">
    <property type="entry name" value="HATPase_c"/>
    <property type="match status" value="1"/>
</dbReference>
<dbReference type="NCBIfam" id="NF007007">
    <property type="entry name" value="PRK09470.1"/>
    <property type="match status" value="1"/>
</dbReference>
<gene>
    <name evidence="17" type="primary">cpxA</name>
    <name evidence="17" type="ORF">VMF7928_04213</name>
</gene>
<dbReference type="CDD" id="cd06225">
    <property type="entry name" value="HAMP"/>
    <property type="match status" value="1"/>
</dbReference>
<feature type="domain" description="Histidine kinase" evidence="15">
    <location>
        <begin position="249"/>
        <end position="458"/>
    </location>
</feature>
<reference evidence="17" key="1">
    <citation type="submission" date="2021-11" db="EMBL/GenBank/DDBJ databases">
        <authorList>
            <person name="Rodrigo-Torres L."/>
            <person name="Arahal R. D."/>
            <person name="Lucena T."/>
        </authorList>
    </citation>
    <scope>NUCLEOTIDE SEQUENCE</scope>
    <source>
        <strain evidence="17">CECT 7928</strain>
    </source>
</reference>
<dbReference type="SMART" id="SM00388">
    <property type="entry name" value="HisKA"/>
    <property type="match status" value="1"/>
</dbReference>
<protein>
    <recommendedName>
        <fullName evidence="3">histidine kinase</fullName>
        <ecNumber evidence="3">2.7.13.3</ecNumber>
    </recommendedName>
</protein>
<comment type="subcellular location">
    <subcellularLocation>
        <location evidence="2">Cell membrane</location>
        <topology evidence="2">Multi-pass membrane protein</topology>
    </subcellularLocation>
</comment>
<evidence type="ECO:0000256" key="4">
    <source>
        <dbReference type="ARBA" id="ARBA00022475"/>
    </source>
</evidence>
<keyword evidence="10" id="KW-0067">ATP-binding</keyword>
<comment type="catalytic activity">
    <reaction evidence="1">
        <text>ATP + protein L-histidine = ADP + protein N-phospho-L-histidine.</text>
        <dbReference type="EC" id="2.7.13.3"/>
    </reaction>
</comment>
<keyword evidence="13 14" id="KW-0472">Membrane</keyword>
<keyword evidence="18" id="KW-1185">Reference proteome</keyword>
<dbReference type="PRINTS" id="PR00344">
    <property type="entry name" value="BCTRLSENSOR"/>
</dbReference>
<dbReference type="EC" id="2.7.13.3" evidence="3"/>
<evidence type="ECO:0000256" key="6">
    <source>
        <dbReference type="ARBA" id="ARBA00022679"/>
    </source>
</evidence>
<feature type="transmembrane region" description="Helical" evidence="14">
    <location>
        <begin position="12"/>
        <end position="31"/>
    </location>
</feature>
<comment type="caution">
    <text evidence="17">The sequence shown here is derived from an EMBL/GenBank/DDBJ whole genome shotgun (WGS) entry which is preliminary data.</text>
</comment>
<dbReference type="Pfam" id="PF16527">
    <property type="entry name" value="CpxA_peri"/>
    <property type="match status" value="1"/>
</dbReference>
<dbReference type="InterPro" id="IPR005467">
    <property type="entry name" value="His_kinase_dom"/>
</dbReference>
<organism evidence="17 18">
    <name type="scientific">Vibrio marisflavi CECT 7928</name>
    <dbReference type="NCBI Taxonomy" id="634439"/>
    <lineage>
        <taxon>Bacteria</taxon>
        <taxon>Pseudomonadati</taxon>
        <taxon>Pseudomonadota</taxon>
        <taxon>Gammaproteobacteria</taxon>
        <taxon>Vibrionales</taxon>
        <taxon>Vibrionaceae</taxon>
        <taxon>Vibrio</taxon>
    </lineage>
</organism>
<dbReference type="InterPro" id="IPR036890">
    <property type="entry name" value="HATPase_C_sf"/>
</dbReference>
<dbReference type="Pfam" id="PF00512">
    <property type="entry name" value="HisKA"/>
    <property type="match status" value="1"/>
</dbReference>
<dbReference type="Pfam" id="PF00672">
    <property type="entry name" value="HAMP"/>
    <property type="match status" value="1"/>
</dbReference>
<proteinExistence type="predicted"/>
<dbReference type="GO" id="GO:0004673">
    <property type="term" value="F:protein histidine kinase activity"/>
    <property type="evidence" value="ECO:0007669"/>
    <property type="project" value="UniProtKB-EC"/>
</dbReference>
<keyword evidence="5" id="KW-0597">Phosphoprotein</keyword>
<dbReference type="CDD" id="cd00082">
    <property type="entry name" value="HisKA"/>
    <property type="match status" value="1"/>
</dbReference>
<dbReference type="Proteomes" id="UP000838748">
    <property type="component" value="Unassembled WGS sequence"/>
</dbReference>
<evidence type="ECO:0000256" key="8">
    <source>
        <dbReference type="ARBA" id="ARBA00022741"/>
    </source>
</evidence>
<keyword evidence="9 17" id="KW-0418">Kinase</keyword>
<evidence type="ECO:0000259" key="16">
    <source>
        <dbReference type="PROSITE" id="PS50885"/>
    </source>
</evidence>
<dbReference type="InterPro" id="IPR036097">
    <property type="entry name" value="HisK_dim/P_sf"/>
</dbReference>
<feature type="transmembrane region" description="Helical" evidence="14">
    <location>
        <begin position="131"/>
        <end position="151"/>
    </location>
</feature>
<keyword evidence="4" id="KW-1003">Cell membrane</keyword>
<dbReference type="EMBL" id="CAKLDM010000003">
    <property type="protein sequence ID" value="CAH0542803.1"/>
    <property type="molecule type" value="Genomic_DNA"/>
</dbReference>
<evidence type="ECO:0000256" key="12">
    <source>
        <dbReference type="ARBA" id="ARBA00023012"/>
    </source>
</evidence>
<evidence type="ECO:0000313" key="17">
    <source>
        <dbReference type="EMBL" id="CAH0542803.1"/>
    </source>
</evidence>
<dbReference type="Gene3D" id="1.10.287.130">
    <property type="match status" value="1"/>
</dbReference>
<dbReference type="Gene3D" id="3.30.450.210">
    <property type="entry name" value="Two-component sensor protein CpxA, periplasmic domain"/>
    <property type="match status" value="1"/>
</dbReference>
<dbReference type="Pfam" id="PF02518">
    <property type="entry name" value="HATPase_c"/>
    <property type="match status" value="1"/>
</dbReference>
<dbReference type="PROSITE" id="PS50885">
    <property type="entry name" value="HAMP"/>
    <property type="match status" value="1"/>
</dbReference>
<dbReference type="InterPro" id="IPR058125">
    <property type="entry name" value="CpxA"/>
</dbReference>
<dbReference type="SUPFAM" id="SSF55874">
    <property type="entry name" value="ATPase domain of HSP90 chaperone/DNA topoisomerase II/histidine kinase"/>
    <property type="match status" value="1"/>
</dbReference>
<dbReference type="SMART" id="SM00304">
    <property type="entry name" value="HAMP"/>
    <property type="match status" value="1"/>
</dbReference>
<dbReference type="InterPro" id="IPR003661">
    <property type="entry name" value="HisK_dim/P_dom"/>
</dbReference>
<evidence type="ECO:0000256" key="5">
    <source>
        <dbReference type="ARBA" id="ARBA00022553"/>
    </source>
</evidence>
<evidence type="ECO:0000256" key="14">
    <source>
        <dbReference type="SAM" id="Phobius"/>
    </source>
</evidence>
<keyword evidence="7 14" id="KW-0812">Transmembrane</keyword>
<dbReference type="PANTHER" id="PTHR45528:SF1">
    <property type="entry name" value="SENSOR HISTIDINE KINASE CPXA"/>
    <property type="match status" value="1"/>
</dbReference>
<feature type="transmembrane region" description="Helical" evidence="14">
    <location>
        <begin position="171"/>
        <end position="190"/>
    </location>
</feature>
<accession>A0ABM9AAR9</accession>
<evidence type="ECO:0000259" key="15">
    <source>
        <dbReference type="PROSITE" id="PS50109"/>
    </source>
</evidence>
<dbReference type="RefSeq" id="WP_237363691.1">
    <property type="nucleotide sequence ID" value="NZ_CAKLDM010000003.1"/>
</dbReference>
<dbReference type="InterPro" id="IPR032404">
    <property type="entry name" value="CpxA_peri"/>
</dbReference>
<evidence type="ECO:0000256" key="1">
    <source>
        <dbReference type="ARBA" id="ARBA00000085"/>
    </source>
</evidence>
<dbReference type="InterPro" id="IPR003594">
    <property type="entry name" value="HATPase_dom"/>
</dbReference>
<keyword evidence="6 17" id="KW-0808">Transferase</keyword>
<evidence type="ECO:0000256" key="11">
    <source>
        <dbReference type="ARBA" id="ARBA00022989"/>
    </source>
</evidence>
<evidence type="ECO:0000256" key="2">
    <source>
        <dbReference type="ARBA" id="ARBA00004651"/>
    </source>
</evidence>
<evidence type="ECO:0000313" key="18">
    <source>
        <dbReference type="Proteomes" id="UP000838748"/>
    </source>
</evidence>